<dbReference type="AlphaFoldDB" id="A0A290HSD2"/>
<sequence length="385" mass="41839">MLEKIKQYRLGVAILALVLIALGLIINKLIAPTLAANLVQGSGRMDGDLINLNAKYAGRITTLNIQEGQKIALNQTVAVLSSEEYEAQKAQIEAQIGARVQELNAKVTELEIASKTIPETLSKAKDNLAIKQHQRAELDKNIASQTSILAQDKHDFERMKNLFEQNLIEKRQVETAALKFQTSGDLLAGLHQKREQLSLAINVANSELIEATAHQKTLQAMQQGIEALKSSLKALEASKTQIEAVLNEMTLRSSVDGVVVEKIANQGEVVGAGSVVATLLDPNSLYLKIFVDTKQNGNLQVGNDAVIFLDGKPNEPIPAKVVRIEQKAEFTPKEVSVPSDRIQRVFALHVKPLSPQPTLKLGIPAVGVVSMDGKNLPKSLNNVPE</sequence>
<accession>A0A290HSD2</accession>
<dbReference type="GO" id="GO:0030313">
    <property type="term" value="C:cell envelope"/>
    <property type="evidence" value="ECO:0007669"/>
    <property type="project" value="UniProtKB-SubCell"/>
</dbReference>
<evidence type="ECO:0000256" key="1">
    <source>
        <dbReference type="ARBA" id="ARBA00004196"/>
    </source>
</evidence>
<evidence type="ECO:0000313" key="6">
    <source>
        <dbReference type="Proteomes" id="UP000217349"/>
    </source>
</evidence>
<reference evidence="6" key="1">
    <citation type="submission" date="2017-09" db="EMBL/GenBank/DDBJ databases">
        <title>The complete genome of Sulfurospirillum sp. JPD-1.</title>
        <authorList>
            <person name="Goris T."/>
        </authorList>
    </citation>
    <scope>NUCLEOTIDE SEQUENCE [LARGE SCALE GENOMIC DNA]</scope>
    <source>
        <strain evidence="6">JPD-1</strain>
    </source>
</reference>
<name>A0A290HSD2_9BACT</name>
<dbReference type="EMBL" id="CP023275">
    <property type="protein sequence ID" value="ATB69544.1"/>
    <property type="molecule type" value="Genomic_DNA"/>
</dbReference>
<feature type="coiled-coil region" evidence="3">
    <location>
        <begin position="218"/>
        <end position="252"/>
    </location>
</feature>
<proteinExistence type="predicted"/>
<organism evidence="5 6">
    <name type="scientific">Sulfurospirillum diekertiae</name>
    <dbReference type="NCBI Taxonomy" id="1854492"/>
    <lineage>
        <taxon>Bacteria</taxon>
        <taxon>Pseudomonadati</taxon>
        <taxon>Campylobacterota</taxon>
        <taxon>Epsilonproteobacteria</taxon>
        <taxon>Campylobacterales</taxon>
        <taxon>Sulfurospirillaceae</taxon>
        <taxon>Sulfurospirillum</taxon>
    </lineage>
</organism>
<dbReference type="Pfam" id="PF25973">
    <property type="entry name" value="BSH_CzcB"/>
    <property type="match status" value="1"/>
</dbReference>
<evidence type="ECO:0000256" key="2">
    <source>
        <dbReference type="ARBA" id="ARBA00023054"/>
    </source>
</evidence>
<dbReference type="Gene3D" id="2.40.50.100">
    <property type="match status" value="1"/>
</dbReference>
<dbReference type="Proteomes" id="UP000217349">
    <property type="component" value="Chromosome"/>
</dbReference>
<comment type="subcellular location">
    <subcellularLocation>
        <location evidence="1">Cell envelope</location>
    </subcellularLocation>
</comment>
<dbReference type="InterPro" id="IPR050465">
    <property type="entry name" value="UPF0194_transport"/>
</dbReference>
<dbReference type="PANTHER" id="PTHR32347">
    <property type="entry name" value="EFFLUX SYSTEM COMPONENT YKNX-RELATED"/>
    <property type="match status" value="1"/>
</dbReference>
<gene>
    <name evidence="5" type="ORF">SJPD1_1435</name>
</gene>
<protein>
    <recommendedName>
        <fullName evidence="4">CzcB-like barrel-sandwich hybrid domain-containing protein</fullName>
    </recommendedName>
</protein>
<evidence type="ECO:0000313" key="5">
    <source>
        <dbReference type="EMBL" id="ATB69544.1"/>
    </source>
</evidence>
<dbReference type="RefSeq" id="WP_096046602.1">
    <property type="nucleotide sequence ID" value="NZ_CP023275.1"/>
</dbReference>
<feature type="domain" description="CzcB-like barrel-sandwich hybrid" evidence="4">
    <location>
        <begin position="52"/>
        <end position="279"/>
    </location>
</feature>
<dbReference type="OrthoDB" id="9778236at2"/>
<dbReference type="Gene3D" id="2.40.30.170">
    <property type="match status" value="1"/>
</dbReference>
<evidence type="ECO:0000256" key="3">
    <source>
        <dbReference type="SAM" id="Coils"/>
    </source>
</evidence>
<dbReference type="KEGG" id="sulj:SJPD1_1435"/>
<dbReference type="InterPro" id="IPR058647">
    <property type="entry name" value="BSH_CzcB-like"/>
</dbReference>
<keyword evidence="2 3" id="KW-0175">Coiled coil</keyword>
<evidence type="ECO:0000259" key="4">
    <source>
        <dbReference type="Pfam" id="PF25973"/>
    </source>
</evidence>
<dbReference type="PANTHER" id="PTHR32347:SF23">
    <property type="entry name" value="BLL5650 PROTEIN"/>
    <property type="match status" value="1"/>
</dbReference>